<accession>A0A2N5ND09</accession>
<gene>
    <name evidence="2" type="ORF">B8V81_0345</name>
</gene>
<keyword evidence="3" id="KW-1185">Reference proteome</keyword>
<evidence type="ECO:0000313" key="3">
    <source>
        <dbReference type="Proteomes" id="UP000234789"/>
    </source>
</evidence>
<evidence type="ECO:0000313" key="2">
    <source>
        <dbReference type="EMBL" id="PLT48213.1"/>
    </source>
</evidence>
<dbReference type="AlphaFoldDB" id="A0A2N5ND09"/>
<sequence>MSKPNEEKDKAIREQEEPEGGREVPAEIVEQQDDPEPEGGKASGQPGLGG</sequence>
<organism evidence="2 3">
    <name type="scientific">Paenibacillus pasadenensis</name>
    <dbReference type="NCBI Taxonomy" id="217090"/>
    <lineage>
        <taxon>Bacteria</taxon>
        <taxon>Bacillati</taxon>
        <taxon>Bacillota</taxon>
        <taxon>Bacilli</taxon>
        <taxon>Bacillales</taxon>
        <taxon>Paenibacillaceae</taxon>
        <taxon>Paenibacillus</taxon>
    </lineage>
</organism>
<feature type="region of interest" description="Disordered" evidence="1">
    <location>
        <begin position="1"/>
        <end position="50"/>
    </location>
</feature>
<evidence type="ECO:0000256" key="1">
    <source>
        <dbReference type="SAM" id="MobiDB-lite"/>
    </source>
</evidence>
<dbReference type="EMBL" id="NFEZ01000001">
    <property type="protein sequence ID" value="PLT48213.1"/>
    <property type="molecule type" value="Genomic_DNA"/>
</dbReference>
<feature type="compositionally biased region" description="Basic and acidic residues" evidence="1">
    <location>
        <begin position="1"/>
        <end position="25"/>
    </location>
</feature>
<comment type="caution">
    <text evidence="2">The sequence shown here is derived from an EMBL/GenBank/DDBJ whole genome shotgun (WGS) entry which is preliminary data.</text>
</comment>
<dbReference type="Proteomes" id="UP000234789">
    <property type="component" value="Unassembled WGS sequence"/>
</dbReference>
<proteinExistence type="predicted"/>
<protein>
    <submittedName>
        <fullName evidence="2">Uncharacterized protein</fullName>
    </submittedName>
</protein>
<dbReference type="RefSeq" id="WP_153784515.1">
    <property type="nucleotide sequence ID" value="NZ_BIMM01000070.1"/>
</dbReference>
<reference evidence="2 3" key="1">
    <citation type="submission" date="2017-05" db="EMBL/GenBank/DDBJ databases">
        <title>Functional genome analysis of Paenibacillus pasadenensis strain R16: insights on endophytic life style and antifungal activity.</title>
        <authorList>
            <person name="Passera A."/>
            <person name="Marcolungo L."/>
            <person name="Casati P."/>
            <person name="Brasca M."/>
            <person name="Quaglino F."/>
            <person name="Delledonne M."/>
        </authorList>
    </citation>
    <scope>NUCLEOTIDE SEQUENCE [LARGE SCALE GENOMIC DNA]</scope>
    <source>
        <strain evidence="2 3">R16</strain>
    </source>
</reference>
<name>A0A2N5ND09_9BACL</name>